<dbReference type="AlphaFoldDB" id="A0A4C1SIW6"/>
<organism evidence="1 2">
    <name type="scientific">Eumeta variegata</name>
    <name type="common">Bagworm moth</name>
    <name type="synonym">Eumeta japonica</name>
    <dbReference type="NCBI Taxonomy" id="151549"/>
    <lineage>
        <taxon>Eukaryota</taxon>
        <taxon>Metazoa</taxon>
        <taxon>Ecdysozoa</taxon>
        <taxon>Arthropoda</taxon>
        <taxon>Hexapoda</taxon>
        <taxon>Insecta</taxon>
        <taxon>Pterygota</taxon>
        <taxon>Neoptera</taxon>
        <taxon>Endopterygota</taxon>
        <taxon>Lepidoptera</taxon>
        <taxon>Glossata</taxon>
        <taxon>Ditrysia</taxon>
        <taxon>Tineoidea</taxon>
        <taxon>Psychidae</taxon>
        <taxon>Oiketicinae</taxon>
        <taxon>Eumeta</taxon>
    </lineage>
</organism>
<proteinExistence type="predicted"/>
<keyword evidence="2" id="KW-1185">Reference proteome</keyword>
<protein>
    <submittedName>
        <fullName evidence="1">Uncharacterized protein</fullName>
    </submittedName>
</protein>
<evidence type="ECO:0000313" key="1">
    <source>
        <dbReference type="EMBL" id="GBP02059.1"/>
    </source>
</evidence>
<dbReference type="OrthoDB" id="410155at2759"/>
<reference evidence="1 2" key="1">
    <citation type="journal article" date="2019" name="Commun. Biol.">
        <title>The bagworm genome reveals a unique fibroin gene that provides high tensile strength.</title>
        <authorList>
            <person name="Kono N."/>
            <person name="Nakamura H."/>
            <person name="Ohtoshi R."/>
            <person name="Tomita M."/>
            <person name="Numata K."/>
            <person name="Arakawa K."/>
        </authorList>
    </citation>
    <scope>NUCLEOTIDE SEQUENCE [LARGE SCALE GENOMIC DNA]</scope>
</reference>
<accession>A0A4C1SIW6</accession>
<gene>
    <name evidence="1" type="ORF">EVAR_88443_1</name>
</gene>
<sequence length="81" mass="9158">MQPYAAQAISTPANRSHARALQRKVRERVRESAITNGVPLWKELLPTELIGKWPKLLNRTAEPVPALKNPDNTLAFEDRKS</sequence>
<dbReference type="EMBL" id="BGZK01003511">
    <property type="protein sequence ID" value="GBP02059.1"/>
    <property type="molecule type" value="Genomic_DNA"/>
</dbReference>
<dbReference type="Proteomes" id="UP000299102">
    <property type="component" value="Unassembled WGS sequence"/>
</dbReference>
<evidence type="ECO:0000313" key="2">
    <source>
        <dbReference type="Proteomes" id="UP000299102"/>
    </source>
</evidence>
<comment type="caution">
    <text evidence="1">The sequence shown here is derived from an EMBL/GenBank/DDBJ whole genome shotgun (WGS) entry which is preliminary data.</text>
</comment>
<name>A0A4C1SIW6_EUMVA</name>